<evidence type="ECO:0000313" key="3">
    <source>
        <dbReference type="Proteomes" id="UP000272025"/>
    </source>
</evidence>
<evidence type="ECO:0000256" key="1">
    <source>
        <dbReference type="SAM" id="MobiDB-lite"/>
    </source>
</evidence>
<sequence>MDDILDKVTGHVVGDAAVPNGIDDTNGHVNGNVNGNDSGHTNSIGSGSGYTNGIDDTNGQVNGNVNGNDSGHTNSIGSGSGYTNGIDSGYTNGTGKNSGNDADGEHEDAGSENVYLDYDHDSGNGNGSHSTNGSGNDADDEHEDAGSDNVYFDYGHSQTMGAPIRQDPDMPSQTPQSKHWQTRLAGFRDRLSTSPPIRTRYRNRRLEDVNFERGARYWNTITVEKAVRLVDSANRSSPRRAGASHQVRDPSPLRRSLSPQDDV</sequence>
<dbReference type="Proteomes" id="UP000272025">
    <property type="component" value="Unassembled WGS sequence"/>
</dbReference>
<feature type="compositionally biased region" description="Low complexity" evidence="1">
    <location>
        <begin position="127"/>
        <end position="136"/>
    </location>
</feature>
<evidence type="ECO:0000313" key="2">
    <source>
        <dbReference type="EMBL" id="ROT34518.1"/>
    </source>
</evidence>
<organism evidence="2 3">
    <name type="scientific">Sodiomyces alkalinus (strain CBS 110278 / VKM F-3762 / F11)</name>
    <name type="common">Alkaliphilic filamentous fungus</name>
    <dbReference type="NCBI Taxonomy" id="1314773"/>
    <lineage>
        <taxon>Eukaryota</taxon>
        <taxon>Fungi</taxon>
        <taxon>Dikarya</taxon>
        <taxon>Ascomycota</taxon>
        <taxon>Pezizomycotina</taxon>
        <taxon>Sordariomycetes</taxon>
        <taxon>Hypocreomycetidae</taxon>
        <taxon>Glomerellales</taxon>
        <taxon>Plectosphaerellaceae</taxon>
        <taxon>Sodiomyces</taxon>
    </lineage>
</organism>
<feature type="region of interest" description="Disordered" evidence="1">
    <location>
        <begin position="19"/>
        <end position="177"/>
    </location>
</feature>
<dbReference type="EMBL" id="ML119069">
    <property type="protein sequence ID" value="ROT34518.1"/>
    <property type="molecule type" value="Genomic_DNA"/>
</dbReference>
<name>A0A3N2PJ00_SODAK</name>
<keyword evidence="3" id="KW-1185">Reference proteome</keyword>
<feature type="compositionally biased region" description="Low complexity" evidence="1">
    <location>
        <begin position="58"/>
        <end position="68"/>
    </location>
</feature>
<dbReference type="AlphaFoldDB" id="A0A3N2PJ00"/>
<feature type="compositionally biased region" description="Polar residues" evidence="1">
    <location>
        <begin position="37"/>
        <end position="57"/>
    </location>
</feature>
<accession>A0A3N2PJ00</accession>
<feature type="compositionally biased region" description="Polar residues" evidence="1">
    <location>
        <begin position="69"/>
        <end position="100"/>
    </location>
</feature>
<dbReference type="RefSeq" id="XP_028462324.1">
    <property type="nucleotide sequence ID" value="XM_028613666.1"/>
</dbReference>
<proteinExistence type="predicted"/>
<feature type="region of interest" description="Disordered" evidence="1">
    <location>
        <begin position="233"/>
        <end position="263"/>
    </location>
</feature>
<reference evidence="2 3" key="1">
    <citation type="journal article" date="2018" name="Mol. Ecol.">
        <title>The obligate alkalophilic soda-lake fungus Sodiomyces alkalinus has shifted to a protein diet.</title>
        <authorList>
            <person name="Grum-Grzhimaylo A.A."/>
            <person name="Falkoski D.L."/>
            <person name="van den Heuvel J."/>
            <person name="Valero-Jimenez C.A."/>
            <person name="Min B."/>
            <person name="Choi I.G."/>
            <person name="Lipzen A."/>
            <person name="Daum C.G."/>
            <person name="Aanen D.K."/>
            <person name="Tsang A."/>
            <person name="Henrissat B."/>
            <person name="Bilanenko E.N."/>
            <person name="de Vries R.P."/>
            <person name="van Kan J.A.L."/>
            <person name="Grigoriev I.V."/>
            <person name="Debets A.J.M."/>
        </authorList>
    </citation>
    <scope>NUCLEOTIDE SEQUENCE [LARGE SCALE GENOMIC DNA]</scope>
    <source>
        <strain evidence="2 3">F11</strain>
    </source>
</reference>
<dbReference type="GeneID" id="39582144"/>
<protein>
    <submittedName>
        <fullName evidence="2">Uncharacterized protein</fullName>
    </submittedName>
</protein>
<gene>
    <name evidence="2" type="ORF">SODALDRAFT_353824</name>
</gene>
<feature type="compositionally biased region" description="Low complexity" evidence="1">
    <location>
        <begin position="27"/>
        <end position="36"/>
    </location>
</feature>